<dbReference type="InterPro" id="IPR005901">
    <property type="entry name" value="GLPGLI"/>
</dbReference>
<keyword evidence="2" id="KW-0732">Signal</keyword>
<comment type="caution">
    <text evidence="4">The sequence shown here is derived from an EMBL/GenBank/DDBJ whole genome shotgun (WGS) entry which is preliminary data.</text>
</comment>
<keyword evidence="5" id="KW-1185">Reference proteome</keyword>
<evidence type="ECO:0000256" key="2">
    <source>
        <dbReference type="SAM" id="SignalP"/>
    </source>
</evidence>
<evidence type="ECO:0000313" key="4">
    <source>
        <dbReference type="EMBL" id="RLJ24299.1"/>
    </source>
</evidence>
<organism evidence="4 6">
    <name type="scientific">Flavobacterium lindanitolerans</name>
    <dbReference type="NCBI Taxonomy" id="428988"/>
    <lineage>
        <taxon>Bacteria</taxon>
        <taxon>Pseudomonadati</taxon>
        <taxon>Bacteroidota</taxon>
        <taxon>Flavobacteriia</taxon>
        <taxon>Flavobacteriales</taxon>
        <taxon>Flavobacteriaceae</taxon>
        <taxon>Flavobacterium</taxon>
    </lineage>
</organism>
<reference evidence="4 6" key="2">
    <citation type="submission" date="2018-10" db="EMBL/GenBank/DDBJ databases">
        <title>Genomic Encyclopedia of Archaeal and Bacterial Type Strains, Phase II (KMG-II): from individual species to whole genera.</title>
        <authorList>
            <person name="Goeker M."/>
        </authorList>
    </citation>
    <scope>NUCLEOTIDE SEQUENCE [LARGE SCALE GENOMIC DNA]</scope>
    <source>
        <strain evidence="4 6">DSM 21886</strain>
    </source>
</reference>
<evidence type="ECO:0000313" key="3">
    <source>
        <dbReference type="EMBL" id="PKW29959.1"/>
    </source>
</evidence>
<evidence type="ECO:0000313" key="6">
    <source>
        <dbReference type="Proteomes" id="UP000275027"/>
    </source>
</evidence>
<dbReference type="EMBL" id="RCCB01000012">
    <property type="protein sequence ID" value="RLJ24299.1"/>
    <property type="molecule type" value="Genomic_DNA"/>
</dbReference>
<feature type="region of interest" description="Disordered" evidence="1">
    <location>
        <begin position="282"/>
        <end position="309"/>
    </location>
</feature>
<gene>
    <name evidence="3" type="ORF">B0G92_1607</name>
    <name evidence="4" type="ORF">CLV50_2179</name>
</gene>
<evidence type="ECO:0000256" key="1">
    <source>
        <dbReference type="SAM" id="MobiDB-lite"/>
    </source>
</evidence>
<dbReference type="NCBIfam" id="TIGR01200">
    <property type="entry name" value="GLPGLI"/>
    <property type="match status" value="1"/>
</dbReference>
<sequence length="309" mass="35615">MKTFLFTLFATAIAPFAFAQEPDKALIRVRYAFSHVRDTTNRENYYRENMMLIAGKNASVYLSYDKIIQDIEAKEVFEKQKRQQANVETPTFVSPPKKRQFNSMEIFYFANRHKFIIKEQLVAFYLTEEKVEKIDWKISTDTRIIEGLNCKKATGYFRGRNWTAWFAEELPFSTGPWKLVGLPGLIVEAYDEDAEVSFIFLGLEKIDEKAKPVRNPSNDYTIRKIGSSNVLSETEIQLPPDAIKATPEEIKKLKETRDKDPKKFLQTQMELVGLGSLKQISPGKNTGIPAQMPVFNNPIERPKSLHPYP</sequence>
<proteinExistence type="predicted"/>
<dbReference type="AlphaFoldDB" id="A0A497UDZ3"/>
<protein>
    <submittedName>
        <fullName evidence="4">GLPGLI family protein</fullName>
    </submittedName>
</protein>
<dbReference type="RefSeq" id="WP_101471710.1">
    <property type="nucleotide sequence ID" value="NZ_PJND01000007.1"/>
</dbReference>
<reference evidence="3 5" key="1">
    <citation type="submission" date="2017-12" db="EMBL/GenBank/DDBJ databases">
        <title>Genomic Encyclopedia of Type Strains, Phase III (KMG-III): the genomes of soil and plant-associated and newly described type strains.</title>
        <authorList>
            <person name="Whitman W."/>
        </authorList>
    </citation>
    <scope>NUCLEOTIDE SEQUENCE [LARGE SCALE GENOMIC DNA]</scope>
    <source>
        <strain evidence="3 5">IP-10</strain>
    </source>
</reference>
<dbReference type="Pfam" id="PF09697">
    <property type="entry name" value="Porph_ging"/>
    <property type="match status" value="1"/>
</dbReference>
<feature type="signal peptide" evidence="2">
    <location>
        <begin position="1"/>
        <end position="19"/>
    </location>
</feature>
<evidence type="ECO:0000313" key="5">
    <source>
        <dbReference type="Proteomes" id="UP000233767"/>
    </source>
</evidence>
<feature type="chain" id="PRO_5019739727" evidence="2">
    <location>
        <begin position="20"/>
        <end position="309"/>
    </location>
</feature>
<dbReference type="Proteomes" id="UP000233767">
    <property type="component" value="Unassembled WGS sequence"/>
</dbReference>
<dbReference type="EMBL" id="PJND01000007">
    <property type="protein sequence ID" value="PKW29959.1"/>
    <property type="molecule type" value="Genomic_DNA"/>
</dbReference>
<dbReference type="Proteomes" id="UP000275027">
    <property type="component" value="Unassembled WGS sequence"/>
</dbReference>
<name>A0A497UDZ3_9FLAO</name>
<accession>A0A497UDZ3</accession>